<protein>
    <submittedName>
        <fullName evidence="3">Uncharacterized protein</fullName>
    </submittedName>
</protein>
<gene>
    <name evidence="3" type="ORF">IPZ78_17105</name>
</gene>
<sequence>MENFIIVLISIGALLYNLYKNYMKEMEKSKSRKPNMRTQPIPTEINIPQSEKIRKKPKQKDFSYYTDVPTEVLTAQESRRVQNLTAPKTDIQSQELKDEKNEIDFDLRKAIIQAAILERPYK</sequence>
<evidence type="ECO:0000256" key="1">
    <source>
        <dbReference type="SAM" id="MobiDB-lite"/>
    </source>
</evidence>
<feature type="region of interest" description="Disordered" evidence="1">
    <location>
        <begin position="28"/>
        <end position="60"/>
    </location>
</feature>
<proteinExistence type="predicted"/>
<dbReference type="EMBL" id="JADEYP010000068">
    <property type="protein sequence ID" value="MCA5006852.1"/>
    <property type="molecule type" value="Genomic_DNA"/>
</dbReference>
<organism evidence="3 4">
    <name type="scientific">Sphingobacterium bovistauri</name>
    <dbReference type="NCBI Taxonomy" id="2781959"/>
    <lineage>
        <taxon>Bacteria</taxon>
        <taxon>Pseudomonadati</taxon>
        <taxon>Bacteroidota</taxon>
        <taxon>Sphingobacteriia</taxon>
        <taxon>Sphingobacteriales</taxon>
        <taxon>Sphingobacteriaceae</taxon>
        <taxon>Sphingobacterium</taxon>
    </lineage>
</organism>
<dbReference type="Proteomes" id="UP001165302">
    <property type="component" value="Unassembled WGS sequence"/>
</dbReference>
<keyword evidence="2" id="KW-0812">Transmembrane</keyword>
<name>A0ABS7ZB74_9SPHI</name>
<dbReference type="RefSeq" id="WP_225555207.1">
    <property type="nucleotide sequence ID" value="NZ_JADEYP010000068.1"/>
</dbReference>
<keyword evidence="2" id="KW-1133">Transmembrane helix</keyword>
<reference evidence="3" key="1">
    <citation type="submission" date="2020-10" db="EMBL/GenBank/DDBJ databases">
        <authorList>
            <person name="Lu T."/>
            <person name="Wang Q."/>
            <person name="Han X."/>
        </authorList>
    </citation>
    <scope>NUCLEOTIDE SEQUENCE</scope>
    <source>
        <strain evidence="3">WQ 366</strain>
    </source>
</reference>
<evidence type="ECO:0000313" key="4">
    <source>
        <dbReference type="Proteomes" id="UP001165302"/>
    </source>
</evidence>
<evidence type="ECO:0000256" key="2">
    <source>
        <dbReference type="SAM" id="Phobius"/>
    </source>
</evidence>
<feature type="compositionally biased region" description="Polar residues" evidence="1">
    <location>
        <begin position="36"/>
        <end position="49"/>
    </location>
</feature>
<accession>A0ABS7ZB74</accession>
<comment type="caution">
    <text evidence="3">The sequence shown here is derived from an EMBL/GenBank/DDBJ whole genome shotgun (WGS) entry which is preliminary data.</text>
</comment>
<feature type="transmembrane region" description="Helical" evidence="2">
    <location>
        <begin position="6"/>
        <end position="23"/>
    </location>
</feature>
<keyword evidence="4" id="KW-1185">Reference proteome</keyword>
<evidence type="ECO:0000313" key="3">
    <source>
        <dbReference type="EMBL" id="MCA5006852.1"/>
    </source>
</evidence>
<keyword evidence="2" id="KW-0472">Membrane</keyword>